<keyword evidence="1" id="KW-0472">Membrane</keyword>
<keyword evidence="1" id="KW-0812">Transmembrane</keyword>
<dbReference type="RefSeq" id="WP_110264156.1">
    <property type="nucleotide sequence ID" value="NZ_CAWNXA010000002.1"/>
</dbReference>
<proteinExistence type="predicted"/>
<reference evidence="2 3" key="1">
    <citation type="submission" date="2018-04" db="EMBL/GenBank/DDBJ databases">
        <title>Genomic Encyclopedia of Type Strains, Phase IV (KMG-IV): sequencing the most valuable type-strain genomes for metagenomic binning, comparative biology and taxonomic classification.</title>
        <authorList>
            <person name="Goeker M."/>
        </authorList>
    </citation>
    <scope>NUCLEOTIDE SEQUENCE [LARGE SCALE GENOMIC DNA]</scope>
    <source>
        <strain evidence="2 3">DSM 104150</strain>
    </source>
</reference>
<evidence type="ECO:0000313" key="3">
    <source>
        <dbReference type="Proteomes" id="UP000248330"/>
    </source>
</evidence>
<evidence type="ECO:0000313" key="2">
    <source>
        <dbReference type="EMBL" id="PXV70499.1"/>
    </source>
</evidence>
<dbReference type="OrthoDB" id="9553896at2"/>
<sequence length="312" mass="34270">MRNPIDAWRRGGTAAADAAAAAYQRRVAMQFLARPPRRLAVALVLQTLFGGVLQQMGWLFFGFGMIFVWVFAAQAEIAWSLRAGALGETQARVLGTVDTRASINDTPVYGTRYRFSVGGRDFEAVSYATGRRLGTGQTATVEYSLARPQMSRIRGMRSTMFGPMVLIVLVFPAIGLAFVLGAVPGRLRELHLLRHGLPAHGRLIEKSPTNTRINDRTVYRLRFEYRTRDGRTGQAQARSHEPEELEDEAQEAVLYDPHDLGRAVVFDGMAGKPRVGRDGKLHASAAAAAARLVLPLATLVGHGGWAWLRFLA</sequence>
<evidence type="ECO:0000256" key="1">
    <source>
        <dbReference type="SAM" id="Phobius"/>
    </source>
</evidence>
<dbReference type="Proteomes" id="UP000248330">
    <property type="component" value="Unassembled WGS sequence"/>
</dbReference>
<accession>A0A318EI78</accession>
<gene>
    <name evidence="2" type="ORF">C8D93_102358</name>
</gene>
<dbReference type="AlphaFoldDB" id="A0A318EI78"/>
<feature type="transmembrane region" description="Helical" evidence="1">
    <location>
        <begin position="39"/>
        <end position="72"/>
    </location>
</feature>
<protein>
    <submittedName>
        <fullName evidence="2">Uncharacterized protein DUF3592</fullName>
    </submittedName>
</protein>
<organism evidence="2 3">
    <name type="scientific">Sinimarinibacterium flocculans</name>
    <dbReference type="NCBI Taxonomy" id="985250"/>
    <lineage>
        <taxon>Bacteria</taxon>
        <taxon>Pseudomonadati</taxon>
        <taxon>Pseudomonadota</taxon>
        <taxon>Gammaproteobacteria</taxon>
        <taxon>Nevskiales</taxon>
        <taxon>Nevskiaceae</taxon>
        <taxon>Sinimarinibacterium</taxon>
    </lineage>
</organism>
<keyword evidence="1" id="KW-1133">Transmembrane helix</keyword>
<feature type="transmembrane region" description="Helical" evidence="1">
    <location>
        <begin position="160"/>
        <end position="183"/>
    </location>
</feature>
<keyword evidence="3" id="KW-1185">Reference proteome</keyword>
<name>A0A318EI78_9GAMM</name>
<comment type="caution">
    <text evidence="2">The sequence shown here is derived from an EMBL/GenBank/DDBJ whole genome shotgun (WGS) entry which is preliminary data.</text>
</comment>
<dbReference type="EMBL" id="QICN01000002">
    <property type="protein sequence ID" value="PXV70499.1"/>
    <property type="molecule type" value="Genomic_DNA"/>
</dbReference>